<evidence type="ECO:0000313" key="4">
    <source>
        <dbReference type="Proteomes" id="UP001491310"/>
    </source>
</evidence>
<protein>
    <submittedName>
        <fullName evidence="3">Uncharacterized protein</fullName>
    </submittedName>
</protein>
<gene>
    <name evidence="3" type="ORF">WJX75_007597</name>
</gene>
<organism evidence="3 4">
    <name type="scientific">Coccomyxa subellipsoidea</name>
    <dbReference type="NCBI Taxonomy" id="248742"/>
    <lineage>
        <taxon>Eukaryota</taxon>
        <taxon>Viridiplantae</taxon>
        <taxon>Chlorophyta</taxon>
        <taxon>core chlorophytes</taxon>
        <taxon>Trebouxiophyceae</taxon>
        <taxon>Trebouxiophyceae incertae sedis</taxon>
        <taxon>Coccomyxaceae</taxon>
        <taxon>Coccomyxa</taxon>
    </lineage>
</organism>
<reference evidence="3 4" key="1">
    <citation type="journal article" date="2024" name="Nat. Commun.">
        <title>Phylogenomics reveals the evolutionary origins of lichenization in chlorophyte algae.</title>
        <authorList>
            <person name="Puginier C."/>
            <person name="Libourel C."/>
            <person name="Otte J."/>
            <person name="Skaloud P."/>
            <person name="Haon M."/>
            <person name="Grisel S."/>
            <person name="Petersen M."/>
            <person name="Berrin J.G."/>
            <person name="Delaux P.M."/>
            <person name="Dal Grande F."/>
            <person name="Keller J."/>
        </authorList>
    </citation>
    <scope>NUCLEOTIDE SEQUENCE [LARGE SCALE GENOMIC DNA]</scope>
    <source>
        <strain evidence="3 4">SAG 216-7</strain>
    </source>
</reference>
<keyword evidence="1" id="KW-0175">Coiled coil</keyword>
<feature type="region of interest" description="Disordered" evidence="2">
    <location>
        <begin position="322"/>
        <end position="363"/>
    </location>
</feature>
<feature type="coiled-coil region" evidence="1">
    <location>
        <begin position="244"/>
        <end position="317"/>
    </location>
</feature>
<sequence length="438" mass="47383">MANLENETSALRAELYAARRTVGSLQQNLIKVTEDRDSLAQKLQEHQLQDSSGELQKLQTALTAESAARSSAEEALQRVTLARQRLQRARDELATNLLAAQQRAQEAEEDQQRAEEQTAAAIAELHALQARLAASGGDGTPDSDSAHPANGASRELEFERSRNAVLVAALSSAKGERERAEREAAAGRLQIQNLEQQLQALQSAGPPPPRLPGQRVAAPGPASTTQSELSQETSAGPENVEKHIAALKRQVAQLKASRDKLLAELDIQFVEAERLGNESSALSQALQEVQEASAAWERQAQEAAAQLERLKDLLEESALWRREQPPPLPARPEAPPLPSPGENGSALPGEKARSADEDRAEADRQYCQAHITDLEQRLMQETARSAALDLQVRALCAELNRAAQATGSLGRSVLPALNGIESRLSQALHLTAGKRHHP</sequence>
<evidence type="ECO:0000313" key="3">
    <source>
        <dbReference type="EMBL" id="KAK9918861.1"/>
    </source>
</evidence>
<evidence type="ECO:0000256" key="2">
    <source>
        <dbReference type="SAM" id="MobiDB-lite"/>
    </source>
</evidence>
<name>A0ABR2Z550_9CHLO</name>
<evidence type="ECO:0000256" key="1">
    <source>
        <dbReference type="SAM" id="Coils"/>
    </source>
</evidence>
<accession>A0ABR2Z550</accession>
<dbReference type="EMBL" id="JALJOT010000001">
    <property type="protein sequence ID" value="KAK9918861.1"/>
    <property type="molecule type" value="Genomic_DNA"/>
</dbReference>
<keyword evidence="4" id="KW-1185">Reference proteome</keyword>
<dbReference type="PANTHER" id="PTHR48163">
    <property type="entry name" value="BNAC02G25670D PROTEIN"/>
    <property type="match status" value="1"/>
</dbReference>
<feature type="region of interest" description="Disordered" evidence="2">
    <location>
        <begin position="201"/>
        <end position="238"/>
    </location>
</feature>
<dbReference type="PANTHER" id="PTHR48163:SF2">
    <property type="entry name" value="EXPRESSED PROTEIN"/>
    <property type="match status" value="1"/>
</dbReference>
<feature type="compositionally biased region" description="Pro residues" evidence="2">
    <location>
        <begin position="325"/>
        <end position="339"/>
    </location>
</feature>
<comment type="caution">
    <text evidence="3">The sequence shown here is derived from an EMBL/GenBank/DDBJ whole genome shotgun (WGS) entry which is preliminary data.</text>
</comment>
<proteinExistence type="predicted"/>
<feature type="region of interest" description="Disordered" evidence="2">
    <location>
        <begin position="133"/>
        <end position="157"/>
    </location>
</feature>
<feature type="coiled-coil region" evidence="1">
    <location>
        <begin position="1"/>
        <end position="131"/>
    </location>
</feature>
<dbReference type="Proteomes" id="UP001491310">
    <property type="component" value="Unassembled WGS sequence"/>
</dbReference>
<feature type="compositionally biased region" description="Low complexity" evidence="2">
    <location>
        <begin position="223"/>
        <end position="234"/>
    </location>
</feature>
<feature type="compositionally biased region" description="Basic and acidic residues" evidence="2">
    <location>
        <begin position="350"/>
        <end position="363"/>
    </location>
</feature>